<feature type="chain" id="PRO_5045524176" description="Lipoprotein" evidence="1">
    <location>
        <begin position="19"/>
        <end position="149"/>
    </location>
</feature>
<evidence type="ECO:0008006" key="4">
    <source>
        <dbReference type="Google" id="ProtNLM"/>
    </source>
</evidence>
<dbReference type="PROSITE" id="PS51257">
    <property type="entry name" value="PROKAR_LIPOPROTEIN"/>
    <property type="match status" value="1"/>
</dbReference>
<dbReference type="RefSeq" id="WP_256611954.1">
    <property type="nucleotide sequence ID" value="NZ_JANIBM010000026.1"/>
</dbReference>
<reference evidence="2 3" key="1">
    <citation type="submission" date="2022-07" db="EMBL/GenBank/DDBJ databases">
        <title>Methylomonas rivi sp. nov., Methylomonas rosea sp. nov., Methylomonas aureus sp. nov. and Methylomonas subterranea sp. nov., four novel methanotrophs isolated from a freshwater creek and the deep terrestrial subsurface.</title>
        <authorList>
            <person name="Abin C."/>
            <person name="Sankaranarayanan K."/>
            <person name="Garner C."/>
            <person name="Sindelar R."/>
            <person name="Kotary K."/>
            <person name="Garner R."/>
            <person name="Barclay S."/>
            <person name="Lawson P."/>
            <person name="Krumholz L."/>
        </authorList>
    </citation>
    <scope>NUCLEOTIDE SEQUENCE [LARGE SCALE GENOMIC DNA]</scope>
    <source>
        <strain evidence="2 3">SURF-1</strain>
    </source>
</reference>
<name>A0ABT1UK67_9GAMM</name>
<feature type="signal peptide" evidence="1">
    <location>
        <begin position="1"/>
        <end position="18"/>
    </location>
</feature>
<evidence type="ECO:0000256" key="1">
    <source>
        <dbReference type="SAM" id="SignalP"/>
    </source>
</evidence>
<protein>
    <recommendedName>
        <fullName evidence="4">Lipoprotein</fullName>
    </recommendedName>
</protein>
<evidence type="ECO:0000313" key="3">
    <source>
        <dbReference type="Proteomes" id="UP001524569"/>
    </source>
</evidence>
<gene>
    <name evidence="2" type="ORF">NP603_16010</name>
</gene>
<dbReference type="EMBL" id="JANIBM010000026">
    <property type="protein sequence ID" value="MCQ8182627.1"/>
    <property type="molecule type" value="Genomic_DNA"/>
</dbReference>
<keyword evidence="3" id="KW-1185">Reference proteome</keyword>
<dbReference type="Proteomes" id="UP001524569">
    <property type="component" value="Unassembled WGS sequence"/>
</dbReference>
<comment type="caution">
    <text evidence="2">The sequence shown here is derived from an EMBL/GenBank/DDBJ whole genome shotgun (WGS) entry which is preliminary data.</text>
</comment>
<sequence length="149" mass="16173">MRTSIFLLLPFMAGCAQALIDPATSQQVITSITDAGPRHNWQLGMDAFASETGGAAVRQSSVEHVVTRKPHAAAGTLADASGFVTLPLAEADAALAQPGFQPSGDEIERAWRKYCRHKLDMTDRDHEIIRTTTMPARLKESCNPKSLKK</sequence>
<organism evidence="2 3">
    <name type="scientific">Methylomonas aurea</name>
    <dbReference type="NCBI Taxonomy" id="2952224"/>
    <lineage>
        <taxon>Bacteria</taxon>
        <taxon>Pseudomonadati</taxon>
        <taxon>Pseudomonadota</taxon>
        <taxon>Gammaproteobacteria</taxon>
        <taxon>Methylococcales</taxon>
        <taxon>Methylococcaceae</taxon>
        <taxon>Methylomonas</taxon>
    </lineage>
</organism>
<keyword evidence="1" id="KW-0732">Signal</keyword>
<proteinExistence type="predicted"/>
<accession>A0ABT1UK67</accession>
<evidence type="ECO:0000313" key="2">
    <source>
        <dbReference type="EMBL" id="MCQ8182627.1"/>
    </source>
</evidence>